<comment type="caution">
    <text evidence="1">The sequence shown here is derived from an EMBL/GenBank/DDBJ whole genome shotgun (WGS) entry which is preliminary data.</text>
</comment>
<name>A0A371XH28_9HYPH</name>
<evidence type="ECO:0000313" key="2">
    <source>
        <dbReference type="Proteomes" id="UP000262379"/>
    </source>
</evidence>
<gene>
    <name evidence="1" type="ORF">DY251_05065</name>
</gene>
<accession>A0A371XH28</accession>
<reference evidence="2" key="1">
    <citation type="submission" date="2018-08" db="EMBL/GenBank/DDBJ databases">
        <authorList>
            <person name="Im W.T."/>
        </authorList>
    </citation>
    <scope>NUCLEOTIDE SEQUENCE [LARGE SCALE GENOMIC DNA]</scope>
    <source>
        <strain evidence="2">LA-28</strain>
    </source>
</reference>
<organism evidence="1 2">
    <name type="scientific">Mesorhizobium denitrificans</name>
    <dbReference type="NCBI Taxonomy" id="2294114"/>
    <lineage>
        <taxon>Bacteria</taxon>
        <taxon>Pseudomonadati</taxon>
        <taxon>Pseudomonadota</taxon>
        <taxon>Alphaproteobacteria</taxon>
        <taxon>Hyphomicrobiales</taxon>
        <taxon>Phyllobacteriaceae</taxon>
        <taxon>Mesorhizobium</taxon>
    </lineage>
</organism>
<dbReference type="AlphaFoldDB" id="A0A371XH28"/>
<keyword evidence="2" id="KW-1185">Reference proteome</keyword>
<sequence length="186" mass="21146">MNSTSYPSPGQNLIGLRQRHLDWLRRSGVNIQSLIFSRYHQPSAIQLGYGEVAPDGRFDFSEDGEAWLAFDIFDGFMEPVDIGFWQPRTGELATSEGRTFALGQEIVDDPATYSFDCRLNIFADPLQWLQADRDGIVVVDWSLAFDRLRDVPRIAVDETLILQYRRHMQPPKGPEVFVIAGRRVAA</sequence>
<dbReference type="RefSeq" id="WP_116622792.1">
    <property type="nucleotide sequence ID" value="NZ_QURN01000004.1"/>
</dbReference>
<proteinExistence type="predicted"/>
<evidence type="ECO:0000313" key="1">
    <source>
        <dbReference type="EMBL" id="RFC68354.1"/>
    </source>
</evidence>
<protein>
    <submittedName>
        <fullName evidence="1">Uncharacterized protein</fullName>
    </submittedName>
</protein>
<dbReference type="EMBL" id="QURN01000004">
    <property type="protein sequence ID" value="RFC68354.1"/>
    <property type="molecule type" value="Genomic_DNA"/>
</dbReference>
<dbReference type="Proteomes" id="UP000262379">
    <property type="component" value="Unassembled WGS sequence"/>
</dbReference>